<protein>
    <submittedName>
        <fullName evidence="1">Uncharacterized protein</fullName>
    </submittedName>
</protein>
<evidence type="ECO:0000313" key="2">
    <source>
        <dbReference type="Proteomes" id="UP000801492"/>
    </source>
</evidence>
<organism evidence="1 2">
    <name type="scientific">Ignelater luminosus</name>
    <name type="common">Cucubano</name>
    <name type="synonym">Pyrophorus luminosus</name>
    <dbReference type="NCBI Taxonomy" id="2038154"/>
    <lineage>
        <taxon>Eukaryota</taxon>
        <taxon>Metazoa</taxon>
        <taxon>Ecdysozoa</taxon>
        <taxon>Arthropoda</taxon>
        <taxon>Hexapoda</taxon>
        <taxon>Insecta</taxon>
        <taxon>Pterygota</taxon>
        <taxon>Neoptera</taxon>
        <taxon>Endopterygota</taxon>
        <taxon>Coleoptera</taxon>
        <taxon>Polyphaga</taxon>
        <taxon>Elateriformia</taxon>
        <taxon>Elateroidea</taxon>
        <taxon>Elateridae</taxon>
        <taxon>Agrypninae</taxon>
        <taxon>Pyrophorini</taxon>
        <taxon>Ignelater</taxon>
    </lineage>
</organism>
<feature type="non-terminal residue" evidence="1">
    <location>
        <position position="249"/>
    </location>
</feature>
<reference evidence="1" key="1">
    <citation type="submission" date="2019-08" db="EMBL/GenBank/DDBJ databases">
        <title>The genome of the North American firefly Photinus pyralis.</title>
        <authorList>
            <consortium name="Photinus pyralis genome working group"/>
            <person name="Fallon T.R."/>
            <person name="Sander Lower S.E."/>
            <person name="Weng J.-K."/>
        </authorList>
    </citation>
    <scope>NUCLEOTIDE SEQUENCE</scope>
    <source>
        <strain evidence="1">TRF0915ILg1</strain>
        <tissue evidence="1">Whole body</tissue>
    </source>
</reference>
<gene>
    <name evidence="1" type="ORF">ILUMI_02735</name>
</gene>
<dbReference type="EMBL" id="VTPC01001024">
    <property type="protein sequence ID" value="KAF2903454.1"/>
    <property type="molecule type" value="Genomic_DNA"/>
</dbReference>
<dbReference type="PANTHER" id="PTHR33480:SF1">
    <property type="entry name" value="TYR RECOMBINASE DOMAIN-CONTAINING PROTEIN"/>
    <property type="match status" value="1"/>
</dbReference>
<proteinExistence type="predicted"/>
<accession>A0A8K0DFZ2</accession>
<comment type="caution">
    <text evidence="1">The sequence shown here is derived from an EMBL/GenBank/DDBJ whole genome shotgun (WGS) entry which is preliminary data.</text>
</comment>
<dbReference type="Proteomes" id="UP000801492">
    <property type="component" value="Unassembled WGS sequence"/>
</dbReference>
<name>A0A8K0DFZ2_IGNLU</name>
<dbReference type="PANTHER" id="PTHR33480">
    <property type="entry name" value="SET DOMAIN-CONTAINING PROTEIN-RELATED"/>
    <property type="match status" value="1"/>
</dbReference>
<sequence length="249" mass="28874">MTRMLMSIKSMNSDVYGMFDALRPNMFKILILASKIVSGYDEDKKSFRAPSLAFNMGTNLKILCIVAFKLVMEKRKLPNICWDDRNEKKNEIKDLRKLIEAHWCNEISSLALKTLKERQWEKPVQLPLSKDILTFQTHLGDLAENAYEALNNGINIKTNYKVLTECVLAQTIMFNRKQVGDVQYLKIETYNKENRSINQEAFTESLTAVEKIIMPKSNPYMFANPGSVNRWMQLEEMEQIATFMGHTKK</sequence>
<evidence type="ECO:0000313" key="1">
    <source>
        <dbReference type="EMBL" id="KAF2903454.1"/>
    </source>
</evidence>
<dbReference type="AlphaFoldDB" id="A0A8K0DFZ2"/>
<keyword evidence="2" id="KW-1185">Reference proteome</keyword>
<dbReference type="OrthoDB" id="6767710at2759"/>